<keyword evidence="1" id="KW-0812">Transmembrane</keyword>
<gene>
    <name evidence="3" type="ORF">SAMN04488524_3308</name>
</gene>
<evidence type="ECO:0000313" key="3">
    <source>
        <dbReference type="EMBL" id="SMC89329.1"/>
    </source>
</evidence>
<protein>
    <submittedName>
        <fullName evidence="3">Histidine kinase</fullName>
    </submittedName>
</protein>
<proteinExistence type="predicted"/>
<dbReference type="GO" id="GO:0000155">
    <property type="term" value="F:phosphorelay sensor kinase activity"/>
    <property type="evidence" value="ECO:0007669"/>
    <property type="project" value="InterPro"/>
</dbReference>
<dbReference type="OrthoDB" id="9792992at2"/>
<dbReference type="PROSITE" id="PS51257">
    <property type="entry name" value="PROKAR_LIPOPROTEIN"/>
    <property type="match status" value="1"/>
</dbReference>
<reference evidence="4" key="1">
    <citation type="submission" date="2017-04" db="EMBL/GenBank/DDBJ databases">
        <authorList>
            <person name="Varghese N."/>
            <person name="Submissions S."/>
        </authorList>
    </citation>
    <scope>NUCLEOTIDE SEQUENCE [LARGE SCALE GENOMIC DNA]</scope>
    <source>
        <strain evidence="4">DSM 12126</strain>
    </source>
</reference>
<dbReference type="STRING" id="151894.SAMN04488524_3308"/>
<dbReference type="GO" id="GO:0016020">
    <property type="term" value="C:membrane"/>
    <property type="evidence" value="ECO:0007669"/>
    <property type="project" value="InterPro"/>
</dbReference>
<dbReference type="EMBL" id="FWXT01000002">
    <property type="protein sequence ID" value="SMC89329.1"/>
    <property type="molecule type" value="Genomic_DNA"/>
</dbReference>
<dbReference type="InterPro" id="IPR010559">
    <property type="entry name" value="Sig_transdc_His_kin_internal"/>
</dbReference>
<dbReference type="Pfam" id="PF06580">
    <property type="entry name" value="His_kinase"/>
    <property type="match status" value="1"/>
</dbReference>
<name>A0A1W2CVT0_9SPHI</name>
<dbReference type="InterPro" id="IPR050640">
    <property type="entry name" value="Bact_2-comp_sensor_kinase"/>
</dbReference>
<dbReference type="PANTHER" id="PTHR34220:SF7">
    <property type="entry name" value="SENSOR HISTIDINE KINASE YPDA"/>
    <property type="match status" value="1"/>
</dbReference>
<organism evidence="3 4">
    <name type="scientific">Pedobacter africanus</name>
    <dbReference type="NCBI Taxonomy" id="151894"/>
    <lineage>
        <taxon>Bacteria</taxon>
        <taxon>Pseudomonadati</taxon>
        <taxon>Bacteroidota</taxon>
        <taxon>Sphingobacteriia</taxon>
        <taxon>Sphingobacteriales</taxon>
        <taxon>Sphingobacteriaceae</taxon>
        <taxon>Pedobacter</taxon>
    </lineage>
</organism>
<keyword evidence="3" id="KW-0418">Kinase</keyword>
<dbReference type="RefSeq" id="WP_084240097.1">
    <property type="nucleotide sequence ID" value="NZ_FWXT01000002.1"/>
</dbReference>
<feature type="transmembrane region" description="Helical" evidence="1">
    <location>
        <begin position="38"/>
        <end position="57"/>
    </location>
</feature>
<feature type="transmembrane region" description="Helical" evidence="1">
    <location>
        <begin position="73"/>
        <end position="94"/>
    </location>
</feature>
<dbReference type="Proteomes" id="UP000192756">
    <property type="component" value="Unassembled WGS sequence"/>
</dbReference>
<dbReference type="Gene3D" id="3.30.565.10">
    <property type="entry name" value="Histidine kinase-like ATPase, C-terminal domain"/>
    <property type="match status" value="1"/>
</dbReference>
<dbReference type="AlphaFoldDB" id="A0A1W2CVT0"/>
<keyword evidence="4" id="KW-1185">Reference proteome</keyword>
<evidence type="ECO:0000256" key="1">
    <source>
        <dbReference type="SAM" id="Phobius"/>
    </source>
</evidence>
<dbReference type="PANTHER" id="PTHR34220">
    <property type="entry name" value="SENSOR HISTIDINE KINASE YPDA"/>
    <property type="match status" value="1"/>
</dbReference>
<keyword evidence="3" id="KW-0808">Transferase</keyword>
<evidence type="ECO:0000259" key="2">
    <source>
        <dbReference type="Pfam" id="PF06580"/>
    </source>
</evidence>
<sequence>MGHKKVWHLREQILPHLLFWISCTACLTVLFTVGLPSYTIGFSLVMMLLPVHILYFYTVRNILIPKFLFKRRCVLLGISLVLIMSLCALLYRLIEIIFADPYLYEKLRRFNPTFKWKKIEGSFSQQLFNKQYMIHALEQSNSVVWIGLVIKFVGMWFERKQVALSSELNFLKAQIHPHFLFNTLNNLYSLTLNNSPNSPAVVLGLSEILRYMLYECNSDLVPLKRDIEIIKSYVTLEKIRYEDRLDLNLNISGDILNKSIAPLLMIPLIENAFKHGASEMTEDAWINIDLDVQGNRLKFKVSNGQPAKKANDSRSHFEKIGVSNVRKRLELIYPGSYTFTIYDEEDIYVAILEIILDSQLLPTVNKRDKHNDQINKVS</sequence>
<evidence type="ECO:0000313" key="4">
    <source>
        <dbReference type="Proteomes" id="UP000192756"/>
    </source>
</evidence>
<accession>A0A1W2CVT0</accession>
<feature type="transmembrane region" description="Helical" evidence="1">
    <location>
        <begin position="12"/>
        <end position="32"/>
    </location>
</feature>
<keyword evidence="1" id="KW-0472">Membrane</keyword>
<keyword evidence="1" id="KW-1133">Transmembrane helix</keyword>
<dbReference type="InterPro" id="IPR036890">
    <property type="entry name" value="HATPase_C_sf"/>
</dbReference>
<feature type="domain" description="Signal transduction histidine kinase internal region" evidence="2">
    <location>
        <begin position="166"/>
        <end position="245"/>
    </location>
</feature>